<dbReference type="Proteomes" id="UP001286313">
    <property type="component" value="Unassembled WGS sequence"/>
</dbReference>
<name>A0AAE1KZJ6_PETCI</name>
<reference evidence="2" key="1">
    <citation type="submission" date="2023-10" db="EMBL/GenBank/DDBJ databases">
        <title>Genome assemblies of two species of porcelain crab, Petrolisthes cinctipes and Petrolisthes manimaculis (Anomura: Porcellanidae).</title>
        <authorList>
            <person name="Angst P."/>
        </authorList>
    </citation>
    <scope>NUCLEOTIDE SEQUENCE</scope>
    <source>
        <strain evidence="2">PB745_01</strain>
        <tissue evidence="2">Gill</tissue>
    </source>
</reference>
<organism evidence="2 3">
    <name type="scientific">Petrolisthes cinctipes</name>
    <name type="common">Flat porcelain crab</name>
    <dbReference type="NCBI Taxonomy" id="88211"/>
    <lineage>
        <taxon>Eukaryota</taxon>
        <taxon>Metazoa</taxon>
        <taxon>Ecdysozoa</taxon>
        <taxon>Arthropoda</taxon>
        <taxon>Crustacea</taxon>
        <taxon>Multicrustacea</taxon>
        <taxon>Malacostraca</taxon>
        <taxon>Eumalacostraca</taxon>
        <taxon>Eucarida</taxon>
        <taxon>Decapoda</taxon>
        <taxon>Pleocyemata</taxon>
        <taxon>Anomura</taxon>
        <taxon>Galatheoidea</taxon>
        <taxon>Porcellanidae</taxon>
        <taxon>Petrolisthes</taxon>
    </lineage>
</organism>
<keyword evidence="3" id="KW-1185">Reference proteome</keyword>
<protein>
    <submittedName>
        <fullName evidence="2">Uncharacterized protein</fullName>
    </submittedName>
</protein>
<accession>A0AAE1KZJ6</accession>
<feature type="compositionally biased region" description="Low complexity" evidence="1">
    <location>
        <begin position="1"/>
        <end position="17"/>
    </location>
</feature>
<feature type="region of interest" description="Disordered" evidence="1">
    <location>
        <begin position="1"/>
        <end position="25"/>
    </location>
</feature>
<sequence length="91" mass="9659">MSLPHASASPPHASASPPHAPAQPAPTLIPYAPPFNYDVHVWFFHVEAMPLLDFPAISAAQASDSHLNDLLTGDTGLRLEFIPAPDGVNIL</sequence>
<comment type="caution">
    <text evidence="2">The sequence shown here is derived from an EMBL/GenBank/DDBJ whole genome shotgun (WGS) entry which is preliminary data.</text>
</comment>
<evidence type="ECO:0000256" key="1">
    <source>
        <dbReference type="SAM" id="MobiDB-lite"/>
    </source>
</evidence>
<evidence type="ECO:0000313" key="2">
    <source>
        <dbReference type="EMBL" id="KAK3891096.1"/>
    </source>
</evidence>
<gene>
    <name evidence="2" type="ORF">Pcinc_004999</name>
</gene>
<evidence type="ECO:0000313" key="3">
    <source>
        <dbReference type="Proteomes" id="UP001286313"/>
    </source>
</evidence>
<dbReference type="AlphaFoldDB" id="A0AAE1KZJ6"/>
<proteinExistence type="predicted"/>
<dbReference type="EMBL" id="JAWQEG010000367">
    <property type="protein sequence ID" value="KAK3891096.1"/>
    <property type="molecule type" value="Genomic_DNA"/>
</dbReference>